<proteinExistence type="predicted"/>
<organism evidence="1 2">
    <name type="scientific">Coniosporium uncinatum</name>
    <dbReference type="NCBI Taxonomy" id="93489"/>
    <lineage>
        <taxon>Eukaryota</taxon>
        <taxon>Fungi</taxon>
        <taxon>Dikarya</taxon>
        <taxon>Ascomycota</taxon>
        <taxon>Pezizomycotina</taxon>
        <taxon>Dothideomycetes</taxon>
        <taxon>Dothideomycetes incertae sedis</taxon>
        <taxon>Coniosporium</taxon>
    </lineage>
</organism>
<comment type="caution">
    <text evidence="1">The sequence shown here is derived from an EMBL/GenBank/DDBJ whole genome shotgun (WGS) entry which is preliminary data.</text>
</comment>
<keyword evidence="2" id="KW-1185">Reference proteome</keyword>
<evidence type="ECO:0000313" key="1">
    <source>
        <dbReference type="EMBL" id="KAK3068179.1"/>
    </source>
</evidence>
<protein>
    <submittedName>
        <fullName evidence="1">Uncharacterized protein</fullName>
    </submittedName>
</protein>
<accession>A0ACC3DFJ1</accession>
<feature type="non-terminal residue" evidence="1">
    <location>
        <position position="283"/>
    </location>
</feature>
<dbReference type="EMBL" id="JAWDJW010005351">
    <property type="protein sequence ID" value="KAK3068179.1"/>
    <property type="molecule type" value="Genomic_DNA"/>
</dbReference>
<reference evidence="1" key="1">
    <citation type="submission" date="2024-09" db="EMBL/GenBank/DDBJ databases">
        <title>Black Yeasts Isolated from many extreme environments.</title>
        <authorList>
            <person name="Coleine C."/>
            <person name="Stajich J.E."/>
            <person name="Selbmann L."/>
        </authorList>
    </citation>
    <scope>NUCLEOTIDE SEQUENCE</scope>
    <source>
        <strain evidence="1">CCFEE 5737</strain>
    </source>
</reference>
<gene>
    <name evidence="1" type="ORF">LTS18_000777</name>
</gene>
<sequence length="283" mass="30752">MDKVEVGSSWIAYVNHIGDKSVWVNLSPNVRGRIDLFNLSDDVSQLNDLEGNYPVGSALRVRVTAVDPANNRLDLTATSSTTSKALTFQDLSVGMILPGRVSKATERYVLVGLSDTVSGQVPLTELADDYAQANPTVHNKNDVVRVCVVDIDAPNKKVTLSLRPSRVLSSALPVEDPSIMTVSQLKVNDIVRGFVKNVAEKGLFVSLGPKVTAFVRISDLSDSYIKEWRSAFEIDQLVKGKIIAVDADANHVQMNLKTSVIDKDYTPPLTFNDLAVGQVVTGK</sequence>
<evidence type="ECO:0000313" key="2">
    <source>
        <dbReference type="Proteomes" id="UP001186974"/>
    </source>
</evidence>
<dbReference type="Proteomes" id="UP001186974">
    <property type="component" value="Unassembled WGS sequence"/>
</dbReference>
<name>A0ACC3DFJ1_9PEZI</name>